<proteinExistence type="predicted"/>
<reference evidence="1" key="2">
    <citation type="submission" date="2023-05" db="EMBL/GenBank/DDBJ databases">
        <authorList>
            <consortium name="Lawrence Berkeley National Laboratory"/>
            <person name="Steindorff A."/>
            <person name="Hensen N."/>
            <person name="Bonometti L."/>
            <person name="Westerberg I."/>
            <person name="Brannstrom I.O."/>
            <person name="Guillou S."/>
            <person name="Cros-Aarteil S."/>
            <person name="Calhoun S."/>
            <person name="Haridas S."/>
            <person name="Kuo A."/>
            <person name="Mondo S."/>
            <person name="Pangilinan J."/>
            <person name="Riley R."/>
            <person name="Labutti K."/>
            <person name="Andreopoulos B."/>
            <person name="Lipzen A."/>
            <person name="Chen C."/>
            <person name="Yanf M."/>
            <person name="Daum C."/>
            <person name="Ng V."/>
            <person name="Clum A."/>
            <person name="Ohm R."/>
            <person name="Martin F."/>
            <person name="Silar P."/>
            <person name="Natvig D."/>
            <person name="Lalanne C."/>
            <person name="Gautier V."/>
            <person name="Ament-Velasquez S.L."/>
            <person name="Kruys A."/>
            <person name="Hutchinson M.I."/>
            <person name="Powell A.J."/>
            <person name="Barry K."/>
            <person name="Miller A.N."/>
            <person name="Grigoriev I.V."/>
            <person name="Debuchy R."/>
            <person name="Gladieux P."/>
            <person name="Thoren M.H."/>
            <person name="Johannesson H."/>
        </authorList>
    </citation>
    <scope>NUCLEOTIDE SEQUENCE</scope>
    <source>
        <strain evidence="1">CBS 123565</strain>
    </source>
</reference>
<evidence type="ECO:0000313" key="1">
    <source>
        <dbReference type="EMBL" id="KAK4135287.1"/>
    </source>
</evidence>
<reference evidence="1" key="1">
    <citation type="journal article" date="2023" name="Mol. Phylogenet. Evol.">
        <title>Genome-scale phylogeny and comparative genomics of the fungal order Sordariales.</title>
        <authorList>
            <person name="Hensen N."/>
            <person name="Bonometti L."/>
            <person name="Westerberg I."/>
            <person name="Brannstrom I.O."/>
            <person name="Guillou S."/>
            <person name="Cros-Aarteil S."/>
            <person name="Calhoun S."/>
            <person name="Haridas S."/>
            <person name="Kuo A."/>
            <person name="Mondo S."/>
            <person name="Pangilinan J."/>
            <person name="Riley R."/>
            <person name="LaButti K."/>
            <person name="Andreopoulos B."/>
            <person name="Lipzen A."/>
            <person name="Chen C."/>
            <person name="Yan M."/>
            <person name="Daum C."/>
            <person name="Ng V."/>
            <person name="Clum A."/>
            <person name="Steindorff A."/>
            <person name="Ohm R.A."/>
            <person name="Martin F."/>
            <person name="Silar P."/>
            <person name="Natvig D.O."/>
            <person name="Lalanne C."/>
            <person name="Gautier V."/>
            <person name="Ament-Velasquez S.L."/>
            <person name="Kruys A."/>
            <person name="Hutchinson M.I."/>
            <person name="Powell A.J."/>
            <person name="Barry K."/>
            <person name="Miller A.N."/>
            <person name="Grigoriev I.V."/>
            <person name="Debuchy R."/>
            <person name="Gladieux P."/>
            <person name="Hiltunen Thoren M."/>
            <person name="Johannesson H."/>
        </authorList>
    </citation>
    <scope>NUCLEOTIDE SEQUENCE</scope>
    <source>
        <strain evidence="1">CBS 123565</strain>
    </source>
</reference>
<gene>
    <name evidence="1" type="ORF">BT67DRAFT_494168</name>
</gene>
<dbReference type="AlphaFoldDB" id="A0AAN6ULK4"/>
<accession>A0AAN6ULK4</accession>
<dbReference type="EMBL" id="MU853406">
    <property type="protein sequence ID" value="KAK4135287.1"/>
    <property type="molecule type" value="Genomic_DNA"/>
</dbReference>
<comment type="caution">
    <text evidence="1">The sequence shown here is derived from an EMBL/GenBank/DDBJ whole genome shotgun (WGS) entry which is preliminary data.</text>
</comment>
<sequence>MIEFSGSSFDGIVESAIESARLLKEPLTVRTDRFALGSTIYETVTSRQPYEDLADDEVEARHSQQTYISKRHSGISVRAGEHGLLAPRDTNRRGSFMIRLKVEMESVGSRVFNRHCFSNSSTLAHSLVQTDSPGIRHVFWQIPSIPPSTHRQCSPHHALQPSRLVGLAYLFSSCPRCRPTARVSGRVYPAPSQAYPPGPQQLPALPEAEWW</sequence>
<dbReference type="Proteomes" id="UP001304895">
    <property type="component" value="Unassembled WGS sequence"/>
</dbReference>
<keyword evidence="2" id="KW-1185">Reference proteome</keyword>
<organism evidence="1 2">
    <name type="scientific">Trichocladium antarcticum</name>
    <dbReference type="NCBI Taxonomy" id="1450529"/>
    <lineage>
        <taxon>Eukaryota</taxon>
        <taxon>Fungi</taxon>
        <taxon>Dikarya</taxon>
        <taxon>Ascomycota</taxon>
        <taxon>Pezizomycotina</taxon>
        <taxon>Sordariomycetes</taxon>
        <taxon>Sordariomycetidae</taxon>
        <taxon>Sordariales</taxon>
        <taxon>Chaetomiaceae</taxon>
        <taxon>Trichocladium</taxon>
    </lineage>
</organism>
<name>A0AAN6ULK4_9PEZI</name>
<protein>
    <submittedName>
        <fullName evidence="1">Uncharacterized protein</fullName>
    </submittedName>
</protein>
<evidence type="ECO:0000313" key="2">
    <source>
        <dbReference type="Proteomes" id="UP001304895"/>
    </source>
</evidence>